<gene>
    <name evidence="1" type="ORF">FISHEDRAFT_38795</name>
</gene>
<accession>A0A0D7AJJ3</accession>
<evidence type="ECO:0000313" key="1">
    <source>
        <dbReference type="EMBL" id="KIY50500.1"/>
    </source>
</evidence>
<organism evidence="1 2">
    <name type="scientific">Fistulina hepatica ATCC 64428</name>
    <dbReference type="NCBI Taxonomy" id="1128425"/>
    <lineage>
        <taxon>Eukaryota</taxon>
        <taxon>Fungi</taxon>
        <taxon>Dikarya</taxon>
        <taxon>Basidiomycota</taxon>
        <taxon>Agaricomycotina</taxon>
        <taxon>Agaricomycetes</taxon>
        <taxon>Agaricomycetidae</taxon>
        <taxon>Agaricales</taxon>
        <taxon>Fistulinaceae</taxon>
        <taxon>Fistulina</taxon>
    </lineage>
</organism>
<name>A0A0D7AJJ3_9AGAR</name>
<evidence type="ECO:0000313" key="2">
    <source>
        <dbReference type="Proteomes" id="UP000054144"/>
    </source>
</evidence>
<keyword evidence="2" id="KW-1185">Reference proteome</keyword>
<proteinExistence type="predicted"/>
<dbReference type="AlphaFoldDB" id="A0A0D7AJJ3"/>
<dbReference type="Proteomes" id="UP000054144">
    <property type="component" value="Unassembled WGS sequence"/>
</dbReference>
<dbReference type="EMBL" id="KN881675">
    <property type="protein sequence ID" value="KIY50500.1"/>
    <property type="molecule type" value="Genomic_DNA"/>
</dbReference>
<reference evidence="1 2" key="1">
    <citation type="journal article" date="2015" name="Fungal Genet. Biol.">
        <title>Evolution of novel wood decay mechanisms in Agaricales revealed by the genome sequences of Fistulina hepatica and Cylindrobasidium torrendii.</title>
        <authorList>
            <person name="Floudas D."/>
            <person name="Held B.W."/>
            <person name="Riley R."/>
            <person name="Nagy L.G."/>
            <person name="Koehler G."/>
            <person name="Ransdell A.S."/>
            <person name="Younus H."/>
            <person name="Chow J."/>
            <person name="Chiniquy J."/>
            <person name="Lipzen A."/>
            <person name="Tritt A."/>
            <person name="Sun H."/>
            <person name="Haridas S."/>
            <person name="LaButti K."/>
            <person name="Ohm R.A."/>
            <person name="Kues U."/>
            <person name="Blanchette R.A."/>
            <person name="Grigoriev I.V."/>
            <person name="Minto R.E."/>
            <person name="Hibbett D.S."/>
        </authorList>
    </citation>
    <scope>NUCLEOTIDE SEQUENCE [LARGE SCALE GENOMIC DNA]</scope>
    <source>
        <strain evidence="1 2">ATCC 64428</strain>
    </source>
</reference>
<protein>
    <submittedName>
        <fullName evidence="1">Uncharacterized protein</fullName>
    </submittedName>
</protein>
<sequence length="140" mass="15487">MTPPTVSAILSKLERTLPTTDVLRGSYRTLLHRFEAIDSRKHRSWSAGEKKRDFWSDIASLPDQQKAYAKGYEDGFMAAKTFATYNLSRLGFTQQYIADTVAPLVPTVVSEHGKTYYVNGFMSGLGDGESTVDGALQASK</sequence>